<gene>
    <name evidence="1" type="ORF">BLL40_02725</name>
</gene>
<dbReference type="EMBL" id="MRWQ01000001">
    <property type="protein sequence ID" value="OKL38349.1"/>
    <property type="molecule type" value="Genomic_DNA"/>
</dbReference>
<accession>A0A1Q5P7U9</accession>
<reference evidence="1 2" key="1">
    <citation type="submission" date="2016-12" db="EMBL/GenBank/DDBJ databases">
        <title>Domibacillus sp. SAOS 44 whole genome sequencing.</title>
        <authorList>
            <person name="Verma A."/>
            <person name="Krishnamurthi S."/>
        </authorList>
    </citation>
    <scope>NUCLEOTIDE SEQUENCE [LARGE SCALE GENOMIC DNA]</scope>
    <source>
        <strain evidence="1 2">SAOS 44</strain>
    </source>
</reference>
<dbReference type="AlphaFoldDB" id="A0A1Q5P7U9"/>
<protein>
    <submittedName>
        <fullName evidence="1">Uncharacterized protein</fullName>
    </submittedName>
</protein>
<dbReference type="Proteomes" id="UP000186524">
    <property type="component" value="Unassembled WGS sequence"/>
</dbReference>
<sequence>MKGPIRMISLIEDEFWKIEIENQNKRFRFKINHGDSIEIYTAYMEFDLEILLIAQRTLQDLVKESENGKRKSKYDSLELLEDLKGQFLVTIDLKEYHNFDFKFINYSSEFQLDLNGHANEIFQLHKAINLLVQKMS</sequence>
<keyword evidence="2" id="KW-1185">Reference proteome</keyword>
<name>A0A1Q5P7U9_9BACI</name>
<dbReference type="OrthoDB" id="9930779at2"/>
<comment type="caution">
    <text evidence="1">The sequence shown here is derived from an EMBL/GenBank/DDBJ whole genome shotgun (WGS) entry which is preliminary data.</text>
</comment>
<evidence type="ECO:0000313" key="2">
    <source>
        <dbReference type="Proteomes" id="UP000186524"/>
    </source>
</evidence>
<organism evidence="1 2">
    <name type="scientific">Domibacillus mangrovi</name>
    <dbReference type="NCBI Taxonomy" id="1714354"/>
    <lineage>
        <taxon>Bacteria</taxon>
        <taxon>Bacillati</taxon>
        <taxon>Bacillota</taxon>
        <taxon>Bacilli</taxon>
        <taxon>Bacillales</taxon>
        <taxon>Bacillaceae</taxon>
        <taxon>Domibacillus</taxon>
    </lineage>
</organism>
<dbReference type="RefSeq" id="WP_073710349.1">
    <property type="nucleotide sequence ID" value="NZ_MRWQ01000001.1"/>
</dbReference>
<evidence type="ECO:0000313" key="1">
    <source>
        <dbReference type="EMBL" id="OKL38349.1"/>
    </source>
</evidence>
<dbReference type="STRING" id="1714354.BLL40_02725"/>
<proteinExistence type="predicted"/>